<reference evidence="1 2" key="1">
    <citation type="submission" date="2019-05" db="EMBL/GenBank/DDBJ databases">
        <title>Complete genome sequence of Izhakiella calystegiae KSNA2, an endophyte isolated from beach morning glory (Calystegia soldanella).</title>
        <authorList>
            <person name="Jiang L."/>
            <person name="Jeong J.C."/>
            <person name="Kim C.Y."/>
            <person name="Kim D.H."/>
            <person name="Kim S.W."/>
            <person name="Lee j."/>
        </authorList>
    </citation>
    <scope>NUCLEOTIDE SEQUENCE [LARGE SCALE GENOMIC DNA]</scope>
    <source>
        <strain evidence="1 2">KSNA2</strain>
    </source>
</reference>
<organism evidence="1 2">
    <name type="scientific">Jejubacter calystegiae</name>
    <dbReference type="NCBI Taxonomy" id="2579935"/>
    <lineage>
        <taxon>Bacteria</taxon>
        <taxon>Pseudomonadati</taxon>
        <taxon>Pseudomonadota</taxon>
        <taxon>Gammaproteobacteria</taxon>
        <taxon>Enterobacterales</taxon>
        <taxon>Enterobacteriaceae</taxon>
        <taxon>Jejubacter</taxon>
    </lineage>
</organism>
<dbReference type="InterPro" id="IPR025427">
    <property type="entry name" value="DUF4160"/>
</dbReference>
<keyword evidence="2" id="KW-1185">Reference proteome</keyword>
<dbReference type="KEGG" id="izh:FEM41_12430"/>
<dbReference type="Pfam" id="PF13711">
    <property type="entry name" value="DUF4160"/>
    <property type="match status" value="1"/>
</dbReference>
<dbReference type="OrthoDB" id="122670at2"/>
<name>A0A4V1G7P8_9ENTR</name>
<dbReference type="AlphaFoldDB" id="A0A4V1G7P8"/>
<evidence type="ECO:0000313" key="1">
    <source>
        <dbReference type="EMBL" id="QCT20397.1"/>
    </source>
</evidence>
<evidence type="ECO:0000313" key="2">
    <source>
        <dbReference type="Proteomes" id="UP000302163"/>
    </source>
</evidence>
<protein>
    <submittedName>
        <fullName evidence="1">DUF4160 domain-containing protein</fullName>
    </submittedName>
</protein>
<accession>A0A4V1G7P8</accession>
<gene>
    <name evidence="1" type="ORF">FEM41_12430</name>
</gene>
<dbReference type="Proteomes" id="UP000302163">
    <property type="component" value="Chromosome"/>
</dbReference>
<dbReference type="RefSeq" id="WP_138096272.1">
    <property type="nucleotide sequence ID" value="NZ_CP040428.1"/>
</dbReference>
<sequence length="80" mass="9504">MPAILRISGFRFFFYTNEGRPLESPHIHVMKRGDEAKFWLTPVVKLARDDNLDFRELRTSAEIIKQNQVLFLEAWNDYFG</sequence>
<proteinExistence type="predicted"/>
<dbReference type="EMBL" id="CP040428">
    <property type="protein sequence ID" value="QCT20397.1"/>
    <property type="molecule type" value="Genomic_DNA"/>
</dbReference>